<dbReference type="SFLD" id="SFLDF00027">
    <property type="entry name" value="p-type_atpase"/>
    <property type="match status" value="1"/>
</dbReference>
<dbReference type="Gene3D" id="1.20.1110.10">
    <property type="entry name" value="Calcium-transporting ATPase, transmembrane domain"/>
    <property type="match status" value="1"/>
</dbReference>
<feature type="transmembrane region" description="Helical" evidence="9">
    <location>
        <begin position="347"/>
        <end position="372"/>
    </location>
</feature>
<sequence>MVNYSKNVEYDSSNSNFNSDLESNKVKFETDLNSGSTSKRPNVLRRLSESSIGIISQQEIEPSLLLPPIFKTVSYNIDAESLSHIKRTSIDEKTVKDLNRNYNILTIEQISKKFQTDPINGLNEIQYLANSKQYGLNITSNPPSNLLRKILTYFFGGFGLLLMIGGILCCIAWKPLGNPNPQLSNLILGIVLFIVFIFQAFFNFWQDFNSNKVMKSISNMLPMEVNVVRNGFKIVENGKNLVPGDLLFINNGDRLPADVRFVSIESEFAFDRSILTGESKPIFATCEVEKQGSNYLESSCIGLQGTFCVGGSGYGIVVSIADDTVFGAISKFSAQPKTHFSPLQREILQFVIFICLCIMTIMILIVILWAVWLRKSYPNWMPVHTLIIDLVSVSISFVPQGLPIALTTCLVITAKAMQRNSILCKTLSVVETLGSVSTICSDKTGTLTKNKMFVTDYSIGSKELKNIDPIKLSIISKLCNSATWNPTTINKPLEERLMNGNATDQAILRFGESQPISEEIFSNYKQISEIAFNCKNKFMIKFFANSKDSDYYELMIKGAPDILIDKIGFVANENQEIIPINDKLSKEINSLQRTWASKGQRVVLLAYKKISKTKFDQIEFKSKLMLNKLMDESSSDLILSGLVGITDPPKDDIYDVVQTLKNASIKICMVTGDFELTAIAIAAKCGIIPSTVTYDNIMKAKDLDQNFQLKEKIKLHERPIIEDAISITGNDIATLNDSQWNQLICFREIVFSRMTPEHKLQIVEMFQERGHIVAMTGDGVNDAPSLKKADIGIAMNSGSDIAKESSDLILLKNSFSSMIIALKYGRLVFENLKKTIAYLLPAGTFAELWAVLLNVLFGFPQLLSSFDMIVISCLTDCAGAIVLAYEAPEKNLLEKKPRSISGNRLVNFNLILHSYFIVGTYCSFAAIMMSLLYFQQNGIPFHVLSLSYGNFPNGYSSETISNINNKASSIYFITLVFMQLFNLLAVRTRYLSIFNQSPNYRILISSSFAISVTFFFNYIPWFQKELGTSHVKVEYYFIAIGFGLGTLIYDELRKLYIRKNPNSFLAKLAW</sequence>
<dbReference type="GO" id="GO:1990573">
    <property type="term" value="P:potassium ion import across plasma membrane"/>
    <property type="evidence" value="ECO:0007669"/>
    <property type="project" value="TreeGrafter"/>
</dbReference>
<dbReference type="PRINTS" id="PR00121">
    <property type="entry name" value="NAKATPASE"/>
</dbReference>
<dbReference type="InterPro" id="IPR050510">
    <property type="entry name" value="Cation_transp_ATPase_P-type"/>
</dbReference>
<feature type="domain" description="Cation-transporting P-type ATPase N-terminal" evidence="10">
    <location>
        <begin position="101"/>
        <end position="174"/>
    </location>
</feature>
<dbReference type="SUPFAM" id="SSF56784">
    <property type="entry name" value="HAD-like"/>
    <property type="match status" value="1"/>
</dbReference>
<evidence type="ECO:0000256" key="4">
    <source>
        <dbReference type="ARBA" id="ARBA00022741"/>
    </source>
</evidence>
<dbReference type="Pfam" id="PF13246">
    <property type="entry name" value="Cation_ATPase"/>
    <property type="match status" value="1"/>
</dbReference>
<feature type="transmembrane region" description="Helical" evidence="9">
    <location>
        <begin position="392"/>
        <end position="413"/>
    </location>
</feature>
<dbReference type="EMBL" id="JAEUBF010000796">
    <property type="protein sequence ID" value="KAH3674813.1"/>
    <property type="molecule type" value="Genomic_DNA"/>
</dbReference>
<dbReference type="InterPro" id="IPR006068">
    <property type="entry name" value="ATPase_P-typ_cation-transptr_C"/>
</dbReference>
<dbReference type="SMART" id="SM00831">
    <property type="entry name" value="Cation_ATPase_N"/>
    <property type="match status" value="1"/>
</dbReference>
<dbReference type="SUPFAM" id="SSF81653">
    <property type="entry name" value="Calcium ATPase, transduction domain A"/>
    <property type="match status" value="1"/>
</dbReference>
<dbReference type="PANTHER" id="PTHR43294">
    <property type="entry name" value="SODIUM/POTASSIUM-TRANSPORTING ATPASE SUBUNIT ALPHA"/>
    <property type="match status" value="1"/>
</dbReference>
<keyword evidence="3 9" id="KW-0812">Transmembrane</keyword>
<dbReference type="InterPro" id="IPR001757">
    <property type="entry name" value="P_typ_ATPase"/>
</dbReference>
<dbReference type="OrthoDB" id="158672at2759"/>
<evidence type="ECO:0000256" key="8">
    <source>
        <dbReference type="ARBA" id="ARBA00023136"/>
    </source>
</evidence>
<dbReference type="GO" id="GO:1902600">
    <property type="term" value="P:proton transmembrane transport"/>
    <property type="evidence" value="ECO:0007669"/>
    <property type="project" value="TreeGrafter"/>
</dbReference>
<dbReference type="InterPro" id="IPR044492">
    <property type="entry name" value="P_typ_ATPase_HD_dom"/>
</dbReference>
<feature type="transmembrane region" description="Helical" evidence="9">
    <location>
        <begin position="970"/>
        <end position="990"/>
    </location>
</feature>
<feature type="transmembrane region" description="Helical" evidence="9">
    <location>
        <begin position="1002"/>
        <end position="1021"/>
    </location>
</feature>
<evidence type="ECO:0000256" key="7">
    <source>
        <dbReference type="ARBA" id="ARBA00022989"/>
    </source>
</evidence>
<reference evidence="11" key="1">
    <citation type="journal article" date="2021" name="Open Biol.">
        <title>Shared evolutionary footprints suggest mitochondrial oxidative damage underlies multiple complex I losses in fungi.</title>
        <authorList>
            <person name="Schikora-Tamarit M.A."/>
            <person name="Marcet-Houben M."/>
            <person name="Nosek J."/>
            <person name="Gabaldon T."/>
        </authorList>
    </citation>
    <scope>NUCLEOTIDE SEQUENCE</scope>
    <source>
        <strain evidence="11">CBS6341</strain>
    </source>
</reference>
<dbReference type="Gene3D" id="2.70.150.10">
    <property type="entry name" value="Calcium-transporting ATPase, cytoplasmic transduction domain A"/>
    <property type="match status" value="1"/>
</dbReference>
<dbReference type="GO" id="GO:0016887">
    <property type="term" value="F:ATP hydrolysis activity"/>
    <property type="evidence" value="ECO:0007669"/>
    <property type="project" value="InterPro"/>
</dbReference>
<dbReference type="GO" id="GO:0006883">
    <property type="term" value="P:intracellular sodium ion homeostasis"/>
    <property type="evidence" value="ECO:0007669"/>
    <property type="project" value="TreeGrafter"/>
</dbReference>
<feature type="transmembrane region" description="Helical" evidence="9">
    <location>
        <begin position="1033"/>
        <end position="1049"/>
    </location>
</feature>
<keyword evidence="12" id="KW-1185">Reference proteome</keyword>
<evidence type="ECO:0000256" key="6">
    <source>
        <dbReference type="ARBA" id="ARBA00022967"/>
    </source>
</evidence>
<dbReference type="SFLD" id="SFLDS00003">
    <property type="entry name" value="Haloacid_Dehalogenase"/>
    <property type="match status" value="1"/>
</dbReference>
<comment type="caution">
    <text evidence="11">The sequence shown here is derived from an EMBL/GenBank/DDBJ whole genome shotgun (WGS) entry which is preliminary data.</text>
</comment>
<evidence type="ECO:0000256" key="1">
    <source>
        <dbReference type="ARBA" id="ARBA00004651"/>
    </source>
</evidence>
<evidence type="ECO:0000313" key="12">
    <source>
        <dbReference type="Proteomes" id="UP000769528"/>
    </source>
</evidence>
<dbReference type="SUPFAM" id="SSF81660">
    <property type="entry name" value="Metal cation-transporting ATPase, ATP-binding domain N"/>
    <property type="match status" value="1"/>
</dbReference>
<keyword evidence="8 9" id="KW-0472">Membrane</keyword>
<feature type="transmembrane region" description="Helical" evidence="9">
    <location>
        <begin position="906"/>
        <end position="934"/>
    </location>
</feature>
<dbReference type="PANTHER" id="PTHR43294:SF21">
    <property type="entry name" value="CATION TRANSPORTING ATPASE"/>
    <property type="match status" value="1"/>
</dbReference>
<dbReference type="GO" id="GO:0036376">
    <property type="term" value="P:sodium ion export across plasma membrane"/>
    <property type="evidence" value="ECO:0007669"/>
    <property type="project" value="TreeGrafter"/>
</dbReference>
<dbReference type="GO" id="GO:0005524">
    <property type="term" value="F:ATP binding"/>
    <property type="evidence" value="ECO:0007669"/>
    <property type="project" value="UniProtKB-KW"/>
</dbReference>
<feature type="transmembrane region" description="Helical" evidence="9">
    <location>
        <begin position="865"/>
        <end position="885"/>
    </location>
</feature>
<feature type="transmembrane region" description="Helical" evidence="9">
    <location>
        <begin position="836"/>
        <end position="859"/>
    </location>
</feature>
<keyword evidence="2" id="KW-1003">Cell membrane</keyword>
<accession>A0A9P8PMF9</accession>
<dbReference type="InterPro" id="IPR023214">
    <property type="entry name" value="HAD_sf"/>
</dbReference>
<dbReference type="Pfam" id="PF00690">
    <property type="entry name" value="Cation_ATPase_N"/>
    <property type="match status" value="1"/>
</dbReference>
<dbReference type="InterPro" id="IPR008250">
    <property type="entry name" value="ATPase_P-typ_transduc_dom_A_sf"/>
</dbReference>
<keyword evidence="6" id="KW-1278">Translocase</keyword>
<dbReference type="NCBIfam" id="TIGR01494">
    <property type="entry name" value="ATPase_P-type"/>
    <property type="match status" value="2"/>
</dbReference>
<evidence type="ECO:0000259" key="10">
    <source>
        <dbReference type="SMART" id="SM00831"/>
    </source>
</evidence>
<feature type="transmembrane region" description="Helical" evidence="9">
    <location>
        <begin position="150"/>
        <end position="174"/>
    </location>
</feature>
<reference evidence="11" key="2">
    <citation type="submission" date="2021-01" db="EMBL/GenBank/DDBJ databases">
        <authorList>
            <person name="Schikora-Tamarit M.A."/>
        </authorList>
    </citation>
    <scope>NUCLEOTIDE SEQUENCE</scope>
    <source>
        <strain evidence="11">CBS6341</strain>
    </source>
</reference>
<dbReference type="Gene3D" id="3.40.50.1000">
    <property type="entry name" value="HAD superfamily/HAD-like"/>
    <property type="match status" value="1"/>
</dbReference>
<dbReference type="GO" id="GO:0005391">
    <property type="term" value="F:P-type sodium:potassium-exchanging transporter activity"/>
    <property type="evidence" value="ECO:0007669"/>
    <property type="project" value="TreeGrafter"/>
</dbReference>
<evidence type="ECO:0000256" key="5">
    <source>
        <dbReference type="ARBA" id="ARBA00022840"/>
    </source>
</evidence>
<keyword evidence="4" id="KW-0547">Nucleotide-binding</keyword>
<dbReference type="Pfam" id="PF00122">
    <property type="entry name" value="E1-E2_ATPase"/>
    <property type="match status" value="1"/>
</dbReference>
<dbReference type="PROSITE" id="PS00154">
    <property type="entry name" value="ATPASE_E1_E2"/>
    <property type="match status" value="1"/>
</dbReference>
<dbReference type="AlphaFoldDB" id="A0A9P8PMF9"/>
<dbReference type="InterPro" id="IPR059000">
    <property type="entry name" value="ATPase_P-type_domA"/>
</dbReference>
<dbReference type="Proteomes" id="UP000769528">
    <property type="component" value="Unassembled WGS sequence"/>
</dbReference>
<evidence type="ECO:0000313" key="11">
    <source>
        <dbReference type="EMBL" id="KAH3674813.1"/>
    </source>
</evidence>
<dbReference type="Pfam" id="PF08282">
    <property type="entry name" value="Hydrolase_3"/>
    <property type="match status" value="1"/>
</dbReference>
<gene>
    <name evidence="11" type="ORF">WICMUC_003016</name>
</gene>
<comment type="subcellular location">
    <subcellularLocation>
        <location evidence="1">Cell membrane</location>
        <topology evidence="1">Multi-pass membrane protein</topology>
    </subcellularLocation>
</comment>
<feature type="transmembrane region" description="Helical" evidence="9">
    <location>
        <begin position="186"/>
        <end position="205"/>
    </location>
</feature>
<dbReference type="GO" id="GO:0005886">
    <property type="term" value="C:plasma membrane"/>
    <property type="evidence" value="ECO:0007669"/>
    <property type="project" value="UniProtKB-SubCell"/>
</dbReference>
<dbReference type="InterPro" id="IPR023298">
    <property type="entry name" value="ATPase_P-typ_TM_dom_sf"/>
</dbReference>
<dbReference type="InterPro" id="IPR023299">
    <property type="entry name" value="ATPase_P-typ_cyto_dom_N"/>
</dbReference>
<dbReference type="PRINTS" id="PR00119">
    <property type="entry name" value="CATATPASE"/>
</dbReference>
<proteinExistence type="predicted"/>
<keyword evidence="5" id="KW-0067">ATP-binding</keyword>
<dbReference type="SUPFAM" id="SSF81665">
    <property type="entry name" value="Calcium ATPase, transmembrane domain M"/>
    <property type="match status" value="1"/>
</dbReference>
<dbReference type="InterPro" id="IPR018303">
    <property type="entry name" value="ATPase_P-typ_P_site"/>
</dbReference>
<organism evidence="11 12">
    <name type="scientific">Wickerhamomyces mucosus</name>
    <dbReference type="NCBI Taxonomy" id="1378264"/>
    <lineage>
        <taxon>Eukaryota</taxon>
        <taxon>Fungi</taxon>
        <taxon>Dikarya</taxon>
        <taxon>Ascomycota</taxon>
        <taxon>Saccharomycotina</taxon>
        <taxon>Saccharomycetes</taxon>
        <taxon>Phaffomycetales</taxon>
        <taxon>Wickerhamomycetaceae</taxon>
        <taxon>Wickerhamomyces</taxon>
    </lineage>
</organism>
<keyword evidence="7 9" id="KW-1133">Transmembrane helix</keyword>
<dbReference type="GO" id="GO:0030007">
    <property type="term" value="P:intracellular potassium ion homeostasis"/>
    <property type="evidence" value="ECO:0007669"/>
    <property type="project" value="TreeGrafter"/>
</dbReference>
<dbReference type="SFLD" id="SFLDG00002">
    <property type="entry name" value="C1.7:_P-type_atpase_like"/>
    <property type="match status" value="1"/>
</dbReference>
<dbReference type="InterPro" id="IPR004014">
    <property type="entry name" value="ATPase_P-typ_cation-transptr_N"/>
</dbReference>
<name>A0A9P8PMF9_9ASCO</name>
<evidence type="ECO:0000256" key="3">
    <source>
        <dbReference type="ARBA" id="ARBA00022692"/>
    </source>
</evidence>
<dbReference type="InterPro" id="IPR036412">
    <property type="entry name" value="HAD-like_sf"/>
</dbReference>
<dbReference type="Gene3D" id="3.40.1110.10">
    <property type="entry name" value="Calcium-transporting ATPase, cytoplasmic domain N"/>
    <property type="match status" value="1"/>
</dbReference>
<evidence type="ECO:0000256" key="9">
    <source>
        <dbReference type="SAM" id="Phobius"/>
    </source>
</evidence>
<dbReference type="Pfam" id="PF00689">
    <property type="entry name" value="Cation_ATPase_C"/>
    <property type="match status" value="1"/>
</dbReference>
<protein>
    <recommendedName>
        <fullName evidence="10">Cation-transporting P-type ATPase N-terminal domain-containing protein</fullName>
    </recommendedName>
</protein>
<evidence type="ECO:0000256" key="2">
    <source>
        <dbReference type="ARBA" id="ARBA00022475"/>
    </source>
</evidence>